<evidence type="ECO:0000313" key="5">
    <source>
        <dbReference type="Proteomes" id="UP001056937"/>
    </source>
</evidence>
<reference evidence="4" key="1">
    <citation type="journal article" date="2022" name="Toxins">
        <title>Genomic Analysis of Sphingopyxis sp. USTB-05 for Biodegrading Cyanobacterial Hepatotoxins.</title>
        <authorList>
            <person name="Liu C."/>
            <person name="Xu Q."/>
            <person name="Zhao Z."/>
            <person name="Zhang H."/>
            <person name="Liu X."/>
            <person name="Yin C."/>
            <person name="Liu Y."/>
            <person name="Yan H."/>
        </authorList>
    </citation>
    <scope>NUCLEOTIDE SEQUENCE</scope>
    <source>
        <strain evidence="4">NBD5</strain>
    </source>
</reference>
<dbReference type="EC" id="3.1.1.29" evidence="4"/>
<keyword evidence="4" id="KW-0378">Hydrolase</keyword>
<evidence type="ECO:0000256" key="2">
    <source>
        <dbReference type="SAM" id="MobiDB-lite"/>
    </source>
</evidence>
<evidence type="ECO:0000259" key="3">
    <source>
        <dbReference type="PROSITE" id="PS00745"/>
    </source>
</evidence>
<evidence type="ECO:0000256" key="1">
    <source>
        <dbReference type="ARBA" id="ARBA00010835"/>
    </source>
</evidence>
<dbReference type="NCBIfam" id="NF006718">
    <property type="entry name" value="PRK09256.1"/>
    <property type="match status" value="1"/>
</dbReference>
<comment type="similarity">
    <text evidence="1">Belongs to the prokaryotic/mitochondrial release factor family.</text>
</comment>
<dbReference type="PANTHER" id="PTHR47814:SF1">
    <property type="entry name" value="PEPTIDYL-TRNA HYDROLASE ARFB"/>
    <property type="match status" value="1"/>
</dbReference>
<dbReference type="Gene3D" id="3.30.160.20">
    <property type="match status" value="1"/>
</dbReference>
<organism evidence="4 5">
    <name type="scientific">Sphingomonas morindae</name>
    <dbReference type="NCBI Taxonomy" id="1541170"/>
    <lineage>
        <taxon>Bacteria</taxon>
        <taxon>Pseudomonadati</taxon>
        <taxon>Pseudomonadota</taxon>
        <taxon>Alphaproteobacteria</taxon>
        <taxon>Sphingomonadales</taxon>
        <taxon>Sphingomonadaceae</taxon>
        <taxon>Sphingomonas</taxon>
    </lineage>
</organism>
<feature type="compositionally biased region" description="Basic residues" evidence="2">
    <location>
        <begin position="105"/>
        <end position="119"/>
    </location>
</feature>
<feature type="domain" description="Prokaryotic-type class I peptide chain release factors" evidence="3">
    <location>
        <begin position="23"/>
        <end position="39"/>
    </location>
</feature>
<sequence length="141" mass="15407">MARIPITASVAIDSDEIEEKFIRASGPGGQNVNKVSSAVELRFDARHSPSLPDAVSIRLQRLAGSRLTGEGVIVLRADEYRDQPRNREAALARLVALIREACKRPTPRRATKPTKASKTRRLDAKGSRSAIKAGRGKPRLD</sequence>
<accession>A0ABY4X8M1</accession>
<dbReference type="Proteomes" id="UP001056937">
    <property type="component" value="Chromosome 1"/>
</dbReference>
<dbReference type="InterPro" id="IPR045853">
    <property type="entry name" value="Pep_chain_release_fac_I_sf"/>
</dbReference>
<protein>
    <submittedName>
        <fullName evidence="4">Aminoacyl-tRNA hydrolase</fullName>
        <ecNumber evidence="4">3.1.1.29</ecNumber>
    </submittedName>
</protein>
<dbReference type="PANTHER" id="PTHR47814">
    <property type="entry name" value="PEPTIDYL-TRNA HYDROLASE ARFB"/>
    <property type="match status" value="1"/>
</dbReference>
<gene>
    <name evidence="4" type="primary">arfB</name>
    <name evidence="4" type="ORF">LHA26_02060</name>
</gene>
<dbReference type="PROSITE" id="PS00745">
    <property type="entry name" value="RF_PROK_I"/>
    <property type="match status" value="1"/>
</dbReference>
<dbReference type="Pfam" id="PF00472">
    <property type="entry name" value="RF-1"/>
    <property type="match status" value="1"/>
</dbReference>
<dbReference type="GO" id="GO:0004045">
    <property type="term" value="F:peptidyl-tRNA hydrolase activity"/>
    <property type="evidence" value="ECO:0007669"/>
    <property type="project" value="UniProtKB-EC"/>
</dbReference>
<dbReference type="RefSeq" id="WP_252167099.1">
    <property type="nucleotide sequence ID" value="NZ_CP084930.1"/>
</dbReference>
<name>A0ABY4X8M1_9SPHN</name>
<keyword evidence="5" id="KW-1185">Reference proteome</keyword>
<dbReference type="EMBL" id="CP084930">
    <property type="protein sequence ID" value="USI73288.1"/>
    <property type="molecule type" value="Genomic_DNA"/>
</dbReference>
<feature type="region of interest" description="Disordered" evidence="2">
    <location>
        <begin position="104"/>
        <end position="141"/>
    </location>
</feature>
<evidence type="ECO:0000313" key="4">
    <source>
        <dbReference type="EMBL" id="USI73288.1"/>
    </source>
</evidence>
<proteinExistence type="inferred from homology"/>
<dbReference type="SUPFAM" id="SSF75620">
    <property type="entry name" value="Release factor"/>
    <property type="match status" value="1"/>
</dbReference>
<dbReference type="InterPro" id="IPR000352">
    <property type="entry name" value="Pep_chain_release_fac_I"/>
</dbReference>